<dbReference type="GO" id="GO:0090313">
    <property type="term" value="P:regulation of protein targeting to membrane"/>
    <property type="evidence" value="ECO:0007669"/>
    <property type="project" value="TreeGrafter"/>
</dbReference>
<dbReference type="EMBL" id="CP054020">
    <property type="protein sequence ID" value="QKI90099.1"/>
    <property type="molecule type" value="Genomic_DNA"/>
</dbReference>
<organism evidence="3 4">
    <name type="scientific">Thiomicrorhabdus xiamenensis</name>
    <dbReference type="NCBI Taxonomy" id="2739063"/>
    <lineage>
        <taxon>Bacteria</taxon>
        <taxon>Pseudomonadati</taxon>
        <taxon>Pseudomonadota</taxon>
        <taxon>Gammaproteobacteria</taxon>
        <taxon>Thiotrichales</taxon>
        <taxon>Piscirickettsiaceae</taxon>
        <taxon>Thiomicrorhabdus</taxon>
    </lineage>
</organism>
<dbReference type="GO" id="GO:0005886">
    <property type="term" value="C:plasma membrane"/>
    <property type="evidence" value="ECO:0007669"/>
    <property type="project" value="TreeGrafter"/>
</dbReference>
<keyword evidence="4" id="KW-1185">Reference proteome</keyword>
<evidence type="ECO:0000313" key="4">
    <source>
        <dbReference type="Proteomes" id="UP000504724"/>
    </source>
</evidence>
<proteinExistence type="predicted"/>
<dbReference type="Proteomes" id="UP000504724">
    <property type="component" value="Chromosome"/>
</dbReference>
<name>A0A7D4SJJ8_9GAMM</name>
<dbReference type="RefSeq" id="WP_173286569.1">
    <property type="nucleotide sequence ID" value="NZ_CP054020.1"/>
</dbReference>
<accession>A0A7D4SJJ8</accession>
<dbReference type="AlphaFoldDB" id="A0A7D4SJJ8"/>
<keyword evidence="1" id="KW-0472">Membrane</keyword>
<evidence type="ECO:0000259" key="2">
    <source>
        <dbReference type="Pfam" id="PF05170"/>
    </source>
</evidence>
<dbReference type="InterPro" id="IPR007844">
    <property type="entry name" value="AsmA"/>
</dbReference>
<reference evidence="3 4" key="1">
    <citation type="submission" date="2020-05" db="EMBL/GenBank/DDBJ databases">
        <title>Thiomicrorhabdus sediminis sp.nov. and Thiomicrorhabdus xiamenensis sp.nov., novel sulfur-oxidizing bacteria isolated from coastal sediment.</title>
        <authorList>
            <person name="Liu X."/>
        </authorList>
    </citation>
    <scope>NUCLEOTIDE SEQUENCE [LARGE SCALE GENOMIC DNA]</scope>
    <source>
        <strain evidence="3 4">G2</strain>
    </source>
</reference>
<keyword evidence="1" id="KW-1133">Transmembrane helix</keyword>
<dbReference type="InterPro" id="IPR052894">
    <property type="entry name" value="AsmA-related"/>
</dbReference>
<gene>
    <name evidence="3" type="ORF">HQN79_11200</name>
</gene>
<evidence type="ECO:0000313" key="3">
    <source>
        <dbReference type="EMBL" id="QKI90099.1"/>
    </source>
</evidence>
<keyword evidence="1" id="KW-0812">Transmembrane</keyword>
<feature type="transmembrane region" description="Helical" evidence="1">
    <location>
        <begin position="12"/>
        <end position="34"/>
    </location>
</feature>
<dbReference type="PANTHER" id="PTHR30441:SF4">
    <property type="entry name" value="PROTEIN ASMA"/>
    <property type="match status" value="1"/>
</dbReference>
<protein>
    <submittedName>
        <fullName evidence="3">AsmA family protein</fullName>
    </submittedName>
</protein>
<evidence type="ECO:0000256" key="1">
    <source>
        <dbReference type="SAM" id="Phobius"/>
    </source>
</evidence>
<sequence>MTAMARKWFKRLVLILAIIPMLIFLAFLGAINFIDFNGYKPQIEKEVSDYTGRNFKIEGSIDVSVMPFVFSVGKASLAQPPGFDPKVPQFSMKSVEVELSMWSLLLHKKLEILSVELVGPTLNLQRNVDGQDNWSDLPALSNLLPLLPAQQQVSANGVQPLPLNAFFTPNASAQSDTDAWSLQSLVISDGCINLSEQQENYRMNLEKVNLFALNLQADKPFEVRSDFQYHHSLSPRTVNFRITSNFEMDQKLQNYLFSDWQGVVTVSLPEEFAVPQAHLTTSGSAMKIDLTQKRVQMEQLNLEGLNGKLQTNFSGRFGAALDITGELKAKEIDLPLWSKHLALPLAQKDDPKWQKVNGEFRWSWVGEEILIEPYLEKPSTSTLPAQ</sequence>
<dbReference type="Pfam" id="PF05170">
    <property type="entry name" value="AsmA"/>
    <property type="match status" value="1"/>
</dbReference>
<dbReference type="PANTHER" id="PTHR30441">
    <property type="entry name" value="DUF748 DOMAIN-CONTAINING PROTEIN"/>
    <property type="match status" value="1"/>
</dbReference>
<dbReference type="KEGG" id="txa:HQN79_11200"/>
<feature type="domain" description="AsmA" evidence="2">
    <location>
        <begin position="7"/>
        <end position="270"/>
    </location>
</feature>